<dbReference type="InterPro" id="IPR011009">
    <property type="entry name" value="Kinase-like_dom_sf"/>
</dbReference>
<dbReference type="Gene3D" id="1.10.510.10">
    <property type="entry name" value="Transferase(Phosphotransferase) domain 1"/>
    <property type="match status" value="1"/>
</dbReference>
<evidence type="ECO:0000256" key="3">
    <source>
        <dbReference type="ARBA" id="ARBA00022574"/>
    </source>
</evidence>
<keyword evidence="5" id="KW-0677">Repeat</keyword>
<organism evidence="11 12">
    <name type="scientific">Entamoeba invadens IP1</name>
    <dbReference type="NCBI Taxonomy" id="370355"/>
    <lineage>
        <taxon>Eukaryota</taxon>
        <taxon>Amoebozoa</taxon>
        <taxon>Evosea</taxon>
        <taxon>Archamoebae</taxon>
        <taxon>Mastigamoebida</taxon>
        <taxon>Entamoebidae</taxon>
        <taxon>Entamoeba</taxon>
    </lineage>
</organism>
<dbReference type="GO" id="GO:0071561">
    <property type="term" value="C:nucleus-vacuole junction"/>
    <property type="evidence" value="ECO:0007669"/>
    <property type="project" value="TreeGrafter"/>
</dbReference>
<evidence type="ECO:0000256" key="4">
    <source>
        <dbReference type="ARBA" id="ARBA00022679"/>
    </source>
</evidence>
<evidence type="ECO:0000256" key="8">
    <source>
        <dbReference type="ARBA" id="ARBA00022840"/>
    </source>
</evidence>
<evidence type="ECO:0000313" key="12">
    <source>
        <dbReference type="Proteomes" id="UP000014680"/>
    </source>
</evidence>
<dbReference type="SMART" id="SM00220">
    <property type="entry name" value="S_TKc"/>
    <property type="match status" value="1"/>
</dbReference>
<dbReference type="PROSITE" id="PS00108">
    <property type="entry name" value="PROTEIN_KINASE_ST"/>
    <property type="match status" value="1"/>
</dbReference>
<feature type="repeat" description="WD" evidence="9">
    <location>
        <begin position="1198"/>
        <end position="1223"/>
    </location>
</feature>
<dbReference type="GeneID" id="14889138"/>
<dbReference type="KEGG" id="eiv:EIN_403030"/>
<dbReference type="Gene3D" id="2.130.10.10">
    <property type="entry name" value="YVTN repeat-like/Quinoprotein amine dehydrogenase"/>
    <property type="match status" value="2"/>
</dbReference>
<dbReference type="VEuPathDB" id="AmoebaDB:EIN_403030"/>
<dbReference type="OrthoDB" id="242910at2759"/>
<dbReference type="Proteomes" id="UP000014680">
    <property type="component" value="Unassembled WGS sequence"/>
</dbReference>
<evidence type="ECO:0000256" key="6">
    <source>
        <dbReference type="ARBA" id="ARBA00022741"/>
    </source>
</evidence>
<keyword evidence="4" id="KW-0808">Transferase</keyword>
<dbReference type="InterPro" id="IPR008271">
    <property type="entry name" value="Ser/Thr_kinase_AS"/>
</dbReference>
<dbReference type="Pfam" id="PF22956">
    <property type="entry name" value="VPS15-like_hel"/>
    <property type="match status" value="1"/>
</dbReference>
<dbReference type="InterPro" id="IPR011989">
    <property type="entry name" value="ARM-like"/>
</dbReference>
<evidence type="ECO:0000256" key="5">
    <source>
        <dbReference type="ARBA" id="ARBA00022737"/>
    </source>
</evidence>
<dbReference type="InterPro" id="IPR019775">
    <property type="entry name" value="WD40_repeat_CS"/>
</dbReference>
<evidence type="ECO:0000259" key="10">
    <source>
        <dbReference type="PROSITE" id="PS50011"/>
    </source>
</evidence>
<proteinExistence type="predicted"/>
<dbReference type="InterPro" id="IPR036322">
    <property type="entry name" value="WD40_repeat_dom_sf"/>
</dbReference>
<feature type="domain" description="Protein kinase" evidence="10">
    <location>
        <begin position="23"/>
        <end position="294"/>
    </location>
</feature>
<dbReference type="Pfam" id="PF00400">
    <property type="entry name" value="WD40"/>
    <property type="match status" value="2"/>
</dbReference>
<dbReference type="InterPro" id="IPR015943">
    <property type="entry name" value="WD40/YVTN_repeat-like_dom_sf"/>
</dbReference>
<feature type="repeat" description="WD" evidence="9">
    <location>
        <begin position="1263"/>
        <end position="1297"/>
    </location>
</feature>
<sequence length="1297" mass="146196">MGNTLSTSSDVLNSLELTDICGLDEAENIGSDMFTRSVKGRDTRSRRMLMTKLYSVQPSDTDKVNDLMQRLHRVNKAITNTNGLLNFVTRKTGKNGNIIIYQRQHLPYNLADRVRTSPVLTVHEKLFISYQIVSAVYSLHNLGCVHGDIKPENILLTTSNTPYICDFAPFKPFYLPDDNPYDLNFFFNRSSCVAPERFKANLKAENMFEQCTTMSDVFSLGCVLVYLFTENALFDVSNILDYKAGKFSIGEALDAIKVDFVKDLVMKMVDANPQNRPTAAQCLDTFSMNVPNYFAQLLQLSYSSQQNSAEVVLPDIIGFAREVLKIERISEKKKTVTREVQVIPDEATLSHSSQLAVELEKLTTQTEELHKHLEKLLSGQWGDAKARGEALDSMRKLTEQITPESEEIELKDSKEMKKYFMKKEDPFVSSSIIFSILFSMRLTRESVLDTILSLVDALICYSDDEALYMIVTPGLVDLIVANSSNPIKSRALRTLVKTLTFLEKLPPSAHLLFPNYILPTIEQTVANPNNLSFAIVYTSFFSQLLELSKKLALKEEDGSLKMDEHEVLSHFFLESYKQMIKRKNFHITRNLIVAYSSLTLFCGHDKSHNELLQYINIFKTTEPILILYFLEQIPLVGKVYGTKEFELNFYPILQQYLYSTHEYLVHQTLLSLTSCVSFDIVSRSYIYSIIPSVCPLLVHPNITLRQATAMLLEVIAGKLSDAQRHCFLLPHVNTMLRIRLFNITSAHINASLLSSIPRNALRSFDRMDIPMSTHVDEMVSKLESTGVTNPDKCLSKLIPYLVHVKECVSRLTNAQQNMFARLNDELKVLPLWGVNPDDPTHTYIPMINPTTPCTKDSSRYQIVIQGTSPPRARSIPELGFLDSVQPILKTEPFQGICVAHLTEHRAPIVVVATGATGVFFVSGDLSGVVKVWDIMGVESLEVMRSRATLKGESGVTCFGTIAKSNGIVIGYKDGTVELHRVFVDMKKMSVLSTSLVKSFKLNSKIIQIQKNADPKSVTIICENGTLAVWDIRDKVPGIMKENDPRLGYVSAMAVAPSGEYCIVGTNRGYLVCWDLRHTIANIGWRVPTHSAITDIIFLKDENIATNTRDGDVFCWDIKNQNLKLLLHFEDFGTKIPELDTIIEKVERSRFKPSFSMGPEDYGVQQLDSLLQNLQRCIAQSQNNVYLPYLANTSLMAYGRYIISGGSDHILRFWDIETSQGSSSYAIGDFKKPPTFETTIEHNIVCVRCFPVEREKRGIGLTDNDHHLDSITALAVLSSPQSYFLCSASRDGIIKIWK</sequence>
<dbReference type="PROSITE" id="PS50294">
    <property type="entry name" value="WD_REPEATS_REGION"/>
    <property type="match status" value="1"/>
</dbReference>
<evidence type="ECO:0000256" key="1">
    <source>
        <dbReference type="ARBA" id="ARBA00012513"/>
    </source>
</evidence>
<dbReference type="PANTHER" id="PTHR17583">
    <property type="entry name" value="PHOSPHOINOSITIDE 3-KINASE REGULATORY SUBUNIT 4"/>
    <property type="match status" value="1"/>
</dbReference>
<dbReference type="InterPro" id="IPR001680">
    <property type="entry name" value="WD40_rpt"/>
</dbReference>
<reference evidence="11 12" key="1">
    <citation type="submission" date="2012-10" db="EMBL/GenBank/DDBJ databases">
        <authorList>
            <person name="Zafar N."/>
            <person name="Inman J."/>
            <person name="Hall N."/>
            <person name="Lorenzi H."/>
            <person name="Caler E."/>
        </authorList>
    </citation>
    <scope>NUCLEOTIDE SEQUENCE [LARGE SCALE GENOMIC DNA]</scope>
    <source>
        <strain evidence="11 12">IP1</strain>
    </source>
</reference>
<dbReference type="SMART" id="SM00320">
    <property type="entry name" value="WD40"/>
    <property type="match status" value="7"/>
</dbReference>
<keyword evidence="7" id="KW-0418">Kinase</keyword>
<keyword evidence="3 9" id="KW-0853">WD repeat</keyword>
<dbReference type="GO" id="GO:0034272">
    <property type="term" value="C:phosphatidylinositol 3-kinase complex, class III, type II"/>
    <property type="evidence" value="ECO:0007669"/>
    <property type="project" value="TreeGrafter"/>
</dbReference>
<dbReference type="GO" id="GO:0006623">
    <property type="term" value="P:protein targeting to vacuole"/>
    <property type="evidence" value="ECO:0007669"/>
    <property type="project" value="TreeGrafter"/>
</dbReference>
<dbReference type="GO" id="GO:0005770">
    <property type="term" value="C:late endosome"/>
    <property type="evidence" value="ECO:0007669"/>
    <property type="project" value="TreeGrafter"/>
</dbReference>
<dbReference type="SUPFAM" id="SSF48371">
    <property type="entry name" value="ARM repeat"/>
    <property type="match status" value="1"/>
</dbReference>
<dbReference type="GO" id="GO:0005524">
    <property type="term" value="F:ATP binding"/>
    <property type="evidence" value="ECO:0007669"/>
    <property type="project" value="InterPro"/>
</dbReference>
<dbReference type="PANTHER" id="PTHR17583:SF0">
    <property type="entry name" value="PHOSPHOINOSITIDE 3-KINASE REGULATORY SUBUNIT 4"/>
    <property type="match status" value="1"/>
</dbReference>
<dbReference type="EC" id="2.7.11.1" evidence="1"/>
<keyword evidence="8" id="KW-0067">ATP-binding</keyword>
<dbReference type="GO" id="GO:0004674">
    <property type="term" value="F:protein serine/threonine kinase activity"/>
    <property type="evidence" value="ECO:0007669"/>
    <property type="project" value="UniProtKB-KW"/>
</dbReference>
<evidence type="ECO:0000313" key="11">
    <source>
        <dbReference type="EMBL" id="ELP89989.1"/>
    </source>
</evidence>
<dbReference type="GO" id="GO:0034271">
    <property type="term" value="C:phosphatidylinositol 3-kinase complex, class III, type I"/>
    <property type="evidence" value="ECO:0007669"/>
    <property type="project" value="TreeGrafter"/>
</dbReference>
<dbReference type="RefSeq" id="XP_004256760.1">
    <property type="nucleotide sequence ID" value="XM_004256712.1"/>
</dbReference>
<dbReference type="InterPro" id="IPR000719">
    <property type="entry name" value="Prot_kinase_dom"/>
</dbReference>
<dbReference type="GO" id="GO:0045324">
    <property type="term" value="P:late endosome to vacuole transport"/>
    <property type="evidence" value="ECO:0007669"/>
    <property type="project" value="InterPro"/>
</dbReference>
<evidence type="ECO:0000256" key="2">
    <source>
        <dbReference type="ARBA" id="ARBA00022527"/>
    </source>
</evidence>
<keyword evidence="6" id="KW-0547">Nucleotide-binding</keyword>
<protein>
    <recommendedName>
        <fullName evidence="1">non-specific serine/threonine protein kinase</fullName>
        <ecNumber evidence="1">2.7.11.1</ecNumber>
    </recommendedName>
</protein>
<keyword evidence="2" id="KW-0723">Serine/threonine-protein kinase</keyword>
<evidence type="ECO:0000256" key="9">
    <source>
        <dbReference type="PROSITE-ProRule" id="PRU00221"/>
    </source>
</evidence>
<accession>A0A0A1UCH5</accession>
<dbReference type="SUPFAM" id="SSF56112">
    <property type="entry name" value="Protein kinase-like (PK-like)"/>
    <property type="match status" value="1"/>
</dbReference>
<dbReference type="SUPFAM" id="SSF50978">
    <property type="entry name" value="WD40 repeat-like"/>
    <property type="match status" value="1"/>
</dbReference>
<dbReference type="Pfam" id="PF00069">
    <property type="entry name" value="Pkinase"/>
    <property type="match status" value="1"/>
</dbReference>
<feature type="repeat" description="WD" evidence="9">
    <location>
        <begin position="901"/>
        <end position="942"/>
    </location>
</feature>
<evidence type="ECO:0000256" key="7">
    <source>
        <dbReference type="ARBA" id="ARBA00022777"/>
    </source>
</evidence>
<gene>
    <name evidence="11" type="ORF">EIN_403030</name>
</gene>
<dbReference type="InterPro" id="IPR055231">
    <property type="entry name" value="2AA_helical"/>
</dbReference>
<dbReference type="InterPro" id="IPR045162">
    <property type="entry name" value="Vps15-like"/>
</dbReference>
<dbReference type="PROSITE" id="PS00678">
    <property type="entry name" value="WD_REPEATS_1"/>
    <property type="match status" value="1"/>
</dbReference>
<dbReference type="EMBL" id="KB206537">
    <property type="protein sequence ID" value="ELP89989.1"/>
    <property type="molecule type" value="Genomic_DNA"/>
</dbReference>
<dbReference type="PROSITE" id="PS50011">
    <property type="entry name" value="PROTEIN_KINASE_DOM"/>
    <property type="match status" value="1"/>
</dbReference>
<dbReference type="OMA" id="ATNTCRI"/>
<dbReference type="GO" id="GO:0016236">
    <property type="term" value="P:macroautophagy"/>
    <property type="evidence" value="ECO:0007669"/>
    <property type="project" value="InterPro"/>
</dbReference>
<name>A0A0A1UCH5_ENTIV</name>
<dbReference type="InterPro" id="IPR016024">
    <property type="entry name" value="ARM-type_fold"/>
</dbReference>
<keyword evidence="12" id="KW-1185">Reference proteome</keyword>
<dbReference type="Gene3D" id="1.25.10.10">
    <property type="entry name" value="Leucine-rich Repeat Variant"/>
    <property type="match status" value="1"/>
</dbReference>
<dbReference type="PROSITE" id="PS50082">
    <property type="entry name" value="WD_REPEATS_2"/>
    <property type="match status" value="3"/>
</dbReference>